<dbReference type="WBParaSite" id="ES5_v2.g28476.t1">
    <property type="protein sequence ID" value="ES5_v2.g28476.t1"/>
    <property type="gene ID" value="ES5_v2.g28476"/>
</dbReference>
<organism evidence="1 2">
    <name type="scientific">Panagrolaimus sp. ES5</name>
    <dbReference type="NCBI Taxonomy" id="591445"/>
    <lineage>
        <taxon>Eukaryota</taxon>
        <taxon>Metazoa</taxon>
        <taxon>Ecdysozoa</taxon>
        <taxon>Nematoda</taxon>
        <taxon>Chromadorea</taxon>
        <taxon>Rhabditida</taxon>
        <taxon>Tylenchina</taxon>
        <taxon>Panagrolaimomorpha</taxon>
        <taxon>Panagrolaimoidea</taxon>
        <taxon>Panagrolaimidae</taxon>
        <taxon>Panagrolaimus</taxon>
    </lineage>
</organism>
<evidence type="ECO:0000313" key="2">
    <source>
        <dbReference type="WBParaSite" id="ES5_v2.g28476.t1"/>
    </source>
</evidence>
<protein>
    <submittedName>
        <fullName evidence="2">Uncharacterized protein</fullName>
    </submittedName>
</protein>
<proteinExistence type="predicted"/>
<dbReference type="Proteomes" id="UP000887579">
    <property type="component" value="Unplaced"/>
</dbReference>
<name>A0AC34GGD4_9BILA</name>
<sequence length="82" mass="9202">IIFLVFAIILSLIGIGGAIFSIKLTKSIGPKMEEQFKIVYDDHINYPRCAIAAAEQNISVATPWKQYFTRDEQAFLTQSPLP</sequence>
<reference evidence="2" key="1">
    <citation type="submission" date="2022-11" db="UniProtKB">
        <authorList>
            <consortium name="WormBaseParasite"/>
        </authorList>
    </citation>
    <scope>IDENTIFICATION</scope>
</reference>
<evidence type="ECO:0000313" key="1">
    <source>
        <dbReference type="Proteomes" id="UP000887579"/>
    </source>
</evidence>
<accession>A0AC34GGD4</accession>